<proteinExistence type="predicted"/>
<dbReference type="PANTHER" id="PTHR45781:SF1">
    <property type="entry name" value="HMG BOX DOMAIN-CONTAINING PROTEIN"/>
    <property type="match status" value="1"/>
</dbReference>
<reference evidence="9" key="1">
    <citation type="submission" date="2012-12" db="EMBL/GenBank/DDBJ databases">
        <authorList>
            <person name="Hellsten U."/>
            <person name="Grimwood J."/>
            <person name="Chapman J.A."/>
            <person name="Shapiro H."/>
            <person name="Aerts A."/>
            <person name="Otillar R.P."/>
            <person name="Terry A.Y."/>
            <person name="Boore J.L."/>
            <person name="Simakov O."/>
            <person name="Marletaz F."/>
            <person name="Cho S.-J."/>
            <person name="Edsinger-Gonzales E."/>
            <person name="Havlak P."/>
            <person name="Kuo D.-H."/>
            <person name="Larsson T."/>
            <person name="Lv J."/>
            <person name="Arendt D."/>
            <person name="Savage R."/>
            <person name="Osoegawa K."/>
            <person name="de Jong P."/>
            <person name="Lindberg D.R."/>
            <person name="Seaver E.C."/>
            <person name="Weisblat D.A."/>
            <person name="Putnam N.H."/>
            <person name="Grigoriev I.V."/>
            <person name="Rokhsar D.S."/>
        </authorList>
    </citation>
    <scope>NUCLEOTIDE SEQUENCE</scope>
</reference>
<feature type="region of interest" description="Disordered" evidence="5">
    <location>
        <begin position="357"/>
        <end position="402"/>
    </location>
</feature>
<dbReference type="SMART" id="SM00398">
    <property type="entry name" value="HMG"/>
    <property type="match status" value="1"/>
</dbReference>
<feature type="compositionally biased region" description="Basic residues" evidence="5">
    <location>
        <begin position="377"/>
        <end position="386"/>
    </location>
</feature>
<dbReference type="GO" id="GO:0006357">
    <property type="term" value="P:regulation of transcription by RNA polymerase II"/>
    <property type="evidence" value="ECO:0000318"/>
    <property type="project" value="GO_Central"/>
</dbReference>
<dbReference type="GeneID" id="20203224"/>
<dbReference type="HOGENOM" id="CLU_603094_0_0_1"/>
<evidence type="ECO:0000256" key="5">
    <source>
        <dbReference type="SAM" id="MobiDB-lite"/>
    </source>
</evidence>
<evidence type="ECO:0000256" key="4">
    <source>
        <dbReference type="PROSITE-ProRule" id="PRU00267"/>
    </source>
</evidence>
<dbReference type="GO" id="GO:0031490">
    <property type="term" value="F:chromatin DNA binding"/>
    <property type="evidence" value="ECO:0000318"/>
    <property type="project" value="GO_Central"/>
</dbReference>
<accession>T1F325</accession>
<dbReference type="InterPro" id="IPR009071">
    <property type="entry name" value="HMG_box_dom"/>
</dbReference>
<dbReference type="OrthoDB" id="10027956at2759"/>
<dbReference type="PROSITE" id="PS50118">
    <property type="entry name" value="HMG_BOX_2"/>
    <property type="match status" value="1"/>
</dbReference>
<feature type="compositionally biased region" description="Acidic residues" evidence="5">
    <location>
        <begin position="275"/>
        <end position="290"/>
    </location>
</feature>
<keyword evidence="3 4" id="KW-0539">Nucleus</keyword>
<evidence type="ECO:0000313" key="8">
    <source>
        <dbReference type="EnsemblMetazoa" id="HelroP170438"/>
    </source>
</evidence>
<feature type="DNA-binding region" description="HMG box" evidence="4">
    <location>
        <begin position="297"/>
        <end position="365"/>
    </location>
</feature>
<dbReference type="STRING" id="6412.T1F325"/>
<evidence type="ECO:0000313" key="7">
    <source>
        <dbReference type="EMBL" id="ESO07136.1"/>
    </source>
</evidence>
<dbReference type="SUPFAM" id="SSF47095">
    <property type="entry name" value="HMG-box"/>
    <property type="match status" value="1"/>
</dbReference>
<comment type="subcellular location">
    <subcellularLocation>
        <location evidence="1">Nucleus</location>
    </subcellularLocation>
</comment>
<reference evidence="8" key="3">
    <citation type="submission" date="2015-06" db="UniProtKB">
        <authorList>
            <consortium name="EnsemblMetazoa"/>
        </authorList>
    </citation>
    <scope>IDENTIFICATION</scope>
</reference>
<keyword evidence="9" id="KW-1185">Reference proteome</keyword>
<feature type="compositionally biased region" description="Polar residues" evidence="5">
    <location>
        <begin position="387"/>
        <end position="399"/>
    </location>
</feature>
<feature type="region of interest" description="Disordered" evidence="5">
    <location>
        <begin position="264"/>
        <end position="298"/>
    </location>
</feature>
<feature type="domain" description="HMG box" evidence="6">
    <location>
        <begin position="297"/>
        <end position="365"/>
    </location>
</feature>
<gene>
    <name evidence="8" type="primary">20203224</name>
    <name evidence="7" type="ORF">HELRODRAFT_170438</name>
</gene>
<evidence type="ECO:0000259" key="6">
    <source>
        <dbReference type="PROSITE" id="PS50118"/>
    </source>
</evidence>
<sequence length="454" mass="52930">MNLTKRLVLTSTLNLVNDREVVIYNDNDSLDSRYYISKTTGFRLPNYIFSCCGTKTFMRGTTTLNQPAMQSNRQPTQMILHQQQQQQQQPRQQFQQQFIIASQPTQQHEFTVQQQQQMVFQQQPQQTFSNQFLQFQSQTQPVQVQFQQVNQPQHFQQQHQLIQQPKQQHQLLQKSAKVYTTEQVLQQIISNDDHNDNNGCEVDYEPDPDFFLNEVEEVIGDTQEESTLWMSCSPGRDSADGDDNENEETTVVSDFSPSYESLKRYNPVNNSYDSVEVEEEEEEEECEEEPAPVKQDEKKPISSYGLFFRDTQAAIEEQKPDVTFSEVAHVVAKMWDELEDKHKQYYEKLADLEKLKARKERKKMSNDSGKMNDKLQTKKPKERKKPSASSTEMVQSRPANQPMCVREGCSNRAINDTRWNLDYCSTQCVVSHCKDVFKSWVAHRKDPNPEVEAC</sequence>
<dbReference type="KEGG" id="hro:HELRODRAFT_170438"/>
<dbReference type="eggNOG" id="KOG0381">
    <property type="taxonomic scope" value="Eukaryota"/>
</dbReference>
<dbReference type="CTD" id="20203224"/>
<dbReference type="PANTHER" id="PTHR45781">
    <property type="entry name" value="AGAP000281-PA"/>
    <property type="match status" value="1"/>
</dbReference>
<dbReference type="EMBL" id="AMQM01003553">
    <property type="status" value="NOT_ANNOTATED_CDS"/>
    <property type="molecule type" value="Genomic_DNA"/>
</dbReference>
<feature type="region of interest" description="Disordered" evidence="5">
    <location>
        <begin position="232"/>
        <end position="251"/>
    </location>
</feature>
<dbReference type="RefSeq" id="XP_009014514.1">
    <property type="nucleotide sequence ID" value="XM_009016266.1"/>
</dbReference>
<dbReference type="Pfam" id="PF00505">
    <property type="entry name" value="HMG_box"/>
    <property type="match status" value="1"/>
</dbReference>
<dbReference type="InParanoid" id="T1F325"/>
<reference evidence="7 9" key="2">
    <citation type="journal article" date="2013" name="Nature">
        <title>Insights into bilaterian evolution from three spiralian genomes.</title>
        <authorList>
            <person name="Simakov O."/>
            <person name="Marletaz F."/>
            <person name="Cho S.J."/>
            <person name="Edsinger-Gonzales E."/>
            <person name="Havlak P."/>
            <person name="Hellsten U."/>
            <person name="Kuo D.H."/>
            <person name="Larsson T."/>
            <person name="Lv J."/>
            <person name="Arendt D."/>
            <person name="Savage R."/>
            <person name="Osoegawa K."/>
            <person name="de Jong P."/>
            <person name="Grimwood J."/>
            <person name="Chapman J.A."/>
            <person name="Shapiro H."/>
            <person name="Aerts A."/>
            <person name="Otillar R.P."/>
            <person name="Terry A.Y."/>
            <person name="Boore J.L."/>
            <person name="Grigoriev I.V."/>
            <person name="Lindberg D.R."/>
            <person name="Seaver E.C."/>
            <person name="Weisblat D.A."/>
            <person name="Putnam N.H."/>
            <person name="Rokhsar D.S."/>
        </authorList>
    </citation>
    <scope>NUCLEOTIDE SEQUENCE</scope>
</reference>
<keyword evidence="2 4" id="KW-0238">DNA-binding</keyword>
<dbReference type="Proteomes" id="UP000015101">
    <property type="component" value="Unassembled WGS sequence"/>
</dbReference>
<dbReference type="EnsemblMetazoa" id="HelroT170438">
    <property type="protein sequence ID" value="HelroP170438"/>
    <property type="gene ID" value="HelroG170438"/>
</dbReference>
<dbReference type="Gene3D" id="1.10.30.10">
    <property type="entry name" value="High mobility group box domain"/>
    <property type="match status" value="1"/>
</dbReference>
<evidence type="ECO:0000256" key="3">
    <source>
        <dbReference type="ARBA" id="ARBA00023242"/>
    </source>
</evidence>
<dbReference type="AlphaFoldDB" id="T1F325"/>
<organism evidence="8 9">
    <name type="scientific">Helobdella robusta</name>
    <name type="common">Californian leech</name>
    <dbReference type="NCBI Taxonomy" id="6412"/>
    <lineage>
        <taxon>Eukaryota</taxon>
        <taxon>Metazoa</taxon>
        <taxon>Spiralia</taxon>
        <taxon>Lophotrochozoa</taxon>
        <taxon>Annelida</taxon>
        <taxon>Clitellata</taxon>
        <taxon>Hirudinea</taxon>
        <taxon>Rhynchobdellida</taxon>
        <taxon>Glossiphoniidae</taxon>
        <taxon>Helobdella</taxon>
    </lineage>
</organism>
<dbReference type="InterPro" id="IPR051365">
    <property type="entry name" value="TOX_HMG-box_domain"/>
</dbReference>
<dbReference type="GO" id="GO:0005634">
    <property type="term" value="C:nucleus"/>
    <property type="evidence" value="ECO:0000318"/>
    <property type="project" value="GO_Central"/>
</dbReference>
<evidence type="ECO:0000256" key="1">
    <source>
        <dbReference type="ARBA" id="ARBA00004123"/>
    </source>
</evidence>
<evidence type="ECO:0000313" key="9">
    <source>
        <dbReference type="Proteomes" id="UP000015101"/>
    </source>
</evidence>
<name>T1F325_HELRO</name>
<dbReference type="InterPro" id="IPR036910">
    <property type="entry name" value="HMG_box_dom_sf"/>
</dbReference>
<protein>
    <recommendedName>
        <fullName evidence="6">HMG box domain-containing protein</fullName>
    </recommendedName>
</protein>
<dbReference type="EMBL" id="KB096222">
    <property type="protein sequence ID" value="ESO07136.1"/>
    <property type="molecule type" value="Genomic_DNA"/>
</dbReference>
<evidence type="ECO:0000256" key="2">
    <source>
        <dbReference type="ARBA" id="ARBA00023125"/>
    </source>
</evidence>